<dbReference type="Proteomes" id="UP001300692">
    <property type="component" value="Unassembled WGS sequence"/>
</dbReference>
<dbReference type="RefSeq" id="WP_264136875.1">
    <property type="nucleotide sequence ID" value="NZ_JAOYOD010000001.1"/>
</dbReference>
<evidence type="ECO:0008006" key="5">
    <source>
        <dbReference type="Google" id="ProtNLM"/>
    </source>
</evidence>
<reference evidence="3 4" key="1">
    <citation type="submission" date="2022-10" db="EMBL/GenBank/DDBJ databases">
        <title>Comparative genomics and taxonomic characterization of three novel marine species of genus Reichenbachiella exhibiting antioxidant and polysaccharide degradation activities.</title>
        <authorList>
            <person name="Muhammad N."/>
            <person name="Lee Y.-J."/>
            <person name="Ko J."/>
            <person name="Kim S.-G."/>
        </authorList>
    </citation>
    <scope>NUCLEOTIDE SEQUENCE [LARGE SCALE GENOMIC DNA]</scope>
    <source>
        <strain evidence="3 4">ABR2-5</strain>
    </source>
</reference>
<dbReference type="InterPro" id="IPR006660">
    <property type="entry name" value="Arsenate_reductase-like"/>
</dbReference>
<dbReference type="Pfam" id="PF03960">
    <property type="entry name" value="ArsC"/>
    <property type="match status" value="1"/>
</dbReference>
<gene>
    <name evidence="3" type="ORF">N7U62_05415</name>
</gene>
<name>A0ABT3CQX0_9BACT</name>
<dbReference type="PANTHER" id="PTHR30041:SF8">
    <property type="entry name" value="PROTEIN YFFB"/>
    <property type="match status" value="1"/>
</dbReference>
<evidence type="ECO:0000256" key="2">
    <source>
        <dbReference type="PROSITE-ProRule" id="PRU01282"/>
    </source>
</evidence>
<comment type="similarity">
    <text evidence="1 2">Belongs to the ArsC family.</text>
</comment>
<proteinExistence type="inferred from homology"/>
<evidence type="ECO:0000313" key="3">
    <source>
        <dbReference type="EMBL" id="MCV9386090.1"/>
    </source>
</evidence>
<dbReference type="PROSITE" id="PS51353">
    <property type="entry name" value="ARSC"/>
    <property type="match status" value="1"/>
</dbReference>
<dbReference type="Gene3D" id="3.40.30.10">
    <property type="entry name" value="Glutaredoxin"/>
    <property type="match status" value="1"/>
</dbReference>
<dbReference type="InterPro" id="IPR036249">
    <property type="entry name" value="Thioredoxin-like_sf"/>
</dbReference>
<protein>
    <recommendedName>
        <fullName evidence="5">Arsenate reductase</fullName>
    </recommendedName>
</protein>
<dbReference type="PANTHER" id="PTHR30041">
    <property type="entry name" value="ARSENATE REDUCTASE"/>
    <property type="match status" value="1"/>
</dbReference>
<organism evidence="3 4">
    <name type="scientific">Reichenbachiella ulvae</name>
    <dbReference type="NCBI Taxonomy" id="2980104"/>
    <lineage>
        <taxon>Bacteria</taxon>
        <taxon>Pseudomonadati</taxon>
        <taxon>Bacteroidota</taxon>
        <taxon>Cytophagia</taxon>
        <taxon>Cytophagales</taxon>
        <taxon>Reichenbachiellaceae</taxon>
        <taxon>Reichenbachiella</taxon>
    </lineage>
</organism>
<evidence type="ECO:0000256" key="1">
    <source>
        <dbReference type="ARBA" id="ARBA00007198"/>
    </source>
</evidence>
<accession>A0ABT3CQX0</accession>
<comment type="caution">
    <text evidence="3">The sequence shown here is derived from an EMBL/GenBank/DDBJ whole genome shotgun (WGS) entry which is preliminary data.</text>
</comment>
<dbReference type="SUPFAM" id="SSF52833">
    <property type="entry name" value="Thioredoxin-like"/>
    <property type="match status" value="1"/>
</dbReference>
<evidence type="ECO:0000313" key="4">
    <source>
        <dbReference type="Proteomes" id="UP001300692"/>
    </source>
</evidence>
<dbReference type="EMBL" id="JAOYOD010000001">
    <property type="protein sequence ID" value="MCV9386090.1"/>
    <property type="molecule type" value="Genomic_DNA"/>
</dbReference>
<keyword evidence="4" id="KW-1185">Reference proteome</keyword>
<sequence>MKKIYYLSTCSTCSRIIKELGISSDNFIMQDIKTESITPDQLDEMKEMAGDYESLFSRRSMKYKAWGLAEKSLGEEDYRKYILDEYTFLKRPVIIIEDQIFIGNSKKVVEAASKAL</sequence>